<evidence type="ECO:0000313" key="5">
    <source>
        <dbReference type="EMBL" id="TFE26712.1"/>
    </source>
</evidence>
<dbReference type="GO" id="GO:0016020">
    <property type="term" value="C:membrane"/>
    <property type="evidence" value="ECO:0007669"/>
    <property type="project" value="InterPro"/>
</dbReference>
<dbReference type="PIRSF" id="PIRSF005690">
    <property type="entry name" value="GerBA"/>
    <property type="match status" value="1"/>
</dbReference>
<dbReference type="GO" id="GO:0009847">
    <property type="term" value="P:spore germination"/>
    <property type="evidence" value="ECO:0007669"/>
    <property type="project" value="InterPro"/>
</dbReference>
<keyword evidence="6" id="KW-1185">Reference proteome</keyword>
<feature type="compositionally biased region" description="Gly residues" evidence="3">
    <location>
        <begin position="510"/>
        <end position="519"/>
    </location>
</feature>
<evidence type="ECO:0000256" key="2">
    <source>
        <dbReference type="ARBA" id="ARBA00023136"/>
    </source>
</evidence>
<keyword evidence="2 4" id="KW-0472">Membrane</keyword>
<evidence type="ECO:0000256" key="3">
    <source>
        <dbReference type="SAM" id="MobiDB-lite"/>
    </source>
</evidence>
<feature type="transmembrane region" description="Helical" evidence="4">
    <location>
        <begin position="434"/>
        <end position="456"/>
    </location>
</feature>
<name>A0A4Y8LZ48_9BACL</name>
<proteinExistence type="inferred from homology"/>
<dbReference type="AlphaFoldDB" id="A0A4Y8LZ48"/>
<accession>A0A4Y8LZ48</accession>
<dbReference type="Pfam" id="PF03323">
    <property type="entry name" value="GerA"/>
    <property type="match status" value="1"/>
</dbReference>
<reference evidence="5 6" key="1">
    <citation type="submission" date="2019-03" db="EMBL/GenBank/DDBJ databases">
        <title>Cohnella endophytica sp. nov., a novel endophytic bacterium isolated from bark of Sonneratia apetala.</title>
        <authorList>
            <person name="Tuo L."/>
        </authorList>
    </citation>
    <scope>NUCLEOTIDE SEQUENCE [LARGE SCALE GENOMIC DNA]</scope>
    <source>
        <strain evidence="5 6">CCTCC AB 208254</strain>
    </source>
</reference>
<evidence type="ECO:0000256" key="4">
    <source>
        <dbReference type="SAM" id="Phobius"/>
    </source>
</evidence>
<organism evidence="5 6">
    <name type="scientific">Cohnella luojiensis</name>
    <dbReference type="NCBI Taxonomy" id="652876"/>
    <lineage>
        <taxon>Bacteria</taxon>
        <taxon>Bacillati</taxon>
        <taxon>Bacillota</taxon>
        <taxon>Bacilli</taxon>
        <taxon>Bacillales</taxon>
        <taxon>Paenibacillaceae</taxon>
        <taxon>Cohnella</taxon>
    </lineage>
</organism>
<dbReference type="PANTHER" id="PTHR22550:SF5">
    <property type="entry name" value="LEUCINE ZIPPER PROTEIN 4"/>
    <property type="match status" value="1"/>
</dbReference>
<dbReference type="PANTHER" id="PTHR22550">
    <property type="entry name" value="SPORE GERMINATION PROTEIN"/>
    <property type="match status" value="1"/>
</dbReference>
<feature type="transmembrane region" description="Helical" evidence="4">
    <location>
        <begin position="309"/>
        <end position="328"/>
    </location>
</feature>
<comment type="similarity">
    <text evidence="1">Belongs to the GerABKA family.</text>
</comment>
<sequence>MSTTQNTSSNGNLPDEALHDPVSKSLEKNELILRNSFKSCYDIVFRRIQIFGQINALLVYLDGLVDTKALDNLLLKPWMLETPRPGLGELNAVDLMLEQQLVSIAKTKTVETIGDIVQSILSSNVVILSDGLSHAVIAELKGFEQRAVEEPANETTIRGPREGFTENINVNTSLVRRKIQSTKLKMESMTVGNLSKTTIVIAYIEGIAIDSIVEEVRKRISRIQIDTVLGGNFIEEFIEDHPFTLFPQVQNTERPDIVASCLAERKVAIFIDGTPFVLIVPCTLWNAFQSADDYYERFIYATIIRWLRMLLIITSLFLPSIYVAITTFHPQLMPTNFLLSITSAREGVPFPAVIEAFMMEFLFEGLREAGIRLPRPTGSAVSIVGALVIGQAAVQAGIVSAPMVIVVSLTGIASLIVPRYSMGVAFRMLRFPMLLFSGMFGLYGVTMASLFLLIHLTNLESFGVPYLSPIAPLSRTELKDVLIRAPRWNMHTIPLSGSTQNHLRVPKGQKPGGNQGDEA</sequence>
<dbReference type="EMBL" id="SOMN01000012">
    <property type="protein sequence ID" value="TFE26712.1"/>
    <property type="molecule type" value="Genomic_DNA"/>
</dbReference>
<dbReference type="InterPro" id="IPR050768">
    <property type="entry name" value="UPF0353/GerABKA_families"/>
</dbReference>
<keyword evidence="4" id="KW-0812">Transmembrane</keyword>
<comment type="caution">
    <text evidence="5">The sequence shown here is derived from an EMBL/GenBank/DDBJ whole genome shotgun (WGS) entry which is preliminary data.</text>
</comment>
<keyword evidence="4" id="KW-1133">Transmembrane helix</keyword>
<protein>
    <submittedName>
        <fullName evidence="5">Spore germination protein</fullName>
    </submittedName>
</protein>
<feature type="compositionally biased region" description="Polar residues" evidence="3">
    <location>
        <begin position="1"/>
        <end position="12"/>
    </location>
</feature>
<gene>
    <name evidence="5" type="ORF">E2980_11430</name>
</gene>
<dbReference type="Proteomes" id="UP000297900">
    <property type="component" value="Unassembled WGS sequence"/>
</dbReference>
<dbReference type="OrthoDB" id="1726708at2"/>
<dbReference type="InterPro" id="IPR004995">
    <property type="entry name" value="Spore_Ger"/>
</dbReference>
<feature type="region of interest" description="Disordered" evidence="3">
    <location>
        <begin position="494"/>
        <end position="519"/>
    </location>
</feature>
<evidence type="ECO:0000313" key="6">
    <source>
        <dbReference type="Proteomes" id="UP000297900"/>
    </source>
</evidence>
<evidence type="ECO:0000256" key="1">
    <source>
        <dbReference type="ARBA" id="ARBA00005278"/>
    </source>
</evidence>
<feature type="region of interest" description="Disordered" evidence="3">
    <location>
        <begin position="1"/>
        <end position="20"/>
    </location>
</feature>
<feature type="transmembrane region" description="Helical" evidence="4">
    <location>
        <begin position="404"/>
        <end position="422"/>
    </location>
</feature>
<dbReference type="RefSeq" id="WP_135152319.1">
    <property type="nucleotide sequence ID" value="NZ_SOMN01000012.1"/>
</dbReference>